<dbReference type="Proteomes" id="UP000037784">
    <property type="component" value="Unassembled WGS sequence"/>
</dbReference>
<evidence type="ECO:0000313" key="2">
    <source>
        <dbReference type="Proteomes" id="UP000037784"/>
    </source>
</evidence>
<keyword evidence="2" id="KW-1185">Reference proteome</keyword>
<organism evidence="1 2">
    <name type="scientific">Ardenticatena maritima</name>
    <dbReference type="NCBI Taxonomy" id="872965"/>
    <lineage>
        <taxon>Bacteria</taxon>
        <taxon>Bacillati</taxon>
        <taxon>Chloroflexota</taxon>
        <taxon>Ardenticatenia</taxon>
        <taxon>Ardenticatenales</taxon>
        <taxon>Ardenticatenaceae</taxon>
        <taxon>Ardenticatena</taxon>
    </lineage>
</organism>
<dbReference type="AlphaFoldDB" id="A0A0N0RFX8"/>
<dbReference type="EMBL" id="BBZA01000289">
    <property type="protein sequence ID" value="GAP64577.1"/>
    <property type="molecule type" value="Genomic_DNA"/>
</dbReference>
<dbReference type="InParanoid" id="A0A0N0RFX8"/>
<reference evidence="1 2" key="1">
    <citation type="journal article" date="2015" name="Genome Announc.">
        <title>Draft Genome Sequence of a Heterotrophic Facultative Anaerobic Thermophilic Bacterium, Ardenticatena maritima Strain 110ST.</title>
        <authorList>
            <person name="Kawaichi S."/>
            <person name="Yoshida T."/>
            <person name="Sako Y."/>
            <person name="Nakamura R."/>
        </authorList>
    </citation>
    <scope>NUCLEOTIDE SEQUENCE [LARGE SCALE GENOMIC DNA]</scope>
    <source>
        <strain evidence="1 2">110S</strain>
    </source>
</reference>
<protein>
    <submittedName>
        <fullName evidence="1">Uncharacterized protein</fullName>
    </submittedName>
</protein>
<reference evidence="2" key="2">
    <citation type="submission" date="2015-08" db="EMBL/GenBank/DDBJ databases">
        <title>Draft Genome Sequence of a Heterotrophic Facultative Anaerobic Bacterium Ardenticatena maritima Strain 110S.</title>
        <authorList>
            <person name="Kawaichi S."/>
            <person name="Yoshida T."/>
            <person name="Sako Y."/>
            <person name="Nakamura R."/>
        </authorList>
    </citation>
    <scope>NUCLEOTIDE SEQUENCE [LARGE SCALE GENOMIC DNA]</scope>
    <source>
        <strain evidence="2">110S</strain>
    </source>
</reference>
<sequence>MLKENIGTEELGVRFGEPVWTRLPRICFEMEGEHVIALYRRFFRLTL</sequence>
<proteinExistence type="predicted"/>
<evidence type="ECO:0000313" key="1">
    <source>
        <dbReference type="EMBL" id="GAP64577.1"/>
    </source>
</evidence>
<name>A0A0N0RFX8_9CHLR</name>
<gene>
    <name evidence="1" type="ORF">ARMA_3000</name>
</gene>
<accession>A0A0N0RFX8</accession>
<comment type="caution">
    <text evidence="1">The sequence shown here is derived from an EMBL/GenBank/DDBJ whole genome shotgun (WGS) entry which is preliminary data.</text>
</comment>